<feature type="domain" description="Transglycosylase SLT" evidence="1">
    <location>
        <begin position="2"/>
        <end position="182"/>
    </location>
</feature>
<dbReference type="RefSeq" id="WP_306100609.1">
    <property type="nucleotide sequence ID" value="NZ_CP162601.1"/>
</dbReference>
<dbReference type="EMBL" id="CP162601">
    <property type="protein sequence ID" value="XDK24746.1"/>
    <property type="molecule type" value="Genomic_DNA"/>
</dbReference>
<dbReference type="AlphaFoldDB" id="A0AB39H8R4"/>
<sequence length="195" mass="22804">MTVLITLVVVGCANSPPKQQDDLCLIFEQYPEWYEDAVEMEQKWGTPIQIAMAFIKQESAYRHDSQPPRYYALGFIPWGRLSSAYGYAQAQDGTWDDFQNATGHGGARDNFDDALMFIGWYTNQSRKKLGLSLWDSYHQYLAYHEGWTGYQRRYHNNKPPLLRVAKKVETVANNYGWQLKQCRAKLEDQRNSSWW</sequence>
<proteinExistence type="predicted"/>
<reference evidence="2" key="1">
    <citation type="submission" date="2024-07" db="EMBL/GenBank/DDBJ databases">
        <title>Genome Analysis of a Potential Novel Vibrio Species Secreting pH- and Thermo-stable Alginate Lyase and its Application in Producing Alginate Oligosaccharides.</title>
        <authorList>
            <person name="Huang H."/>
            <person name="Bao K."/>
        </authorList>
    </citation>
    <scope>NUCLEOTIDE SEQUENCE</scope>
    <source>
        <strain evidence="2">HB236076</strain>
    </source>
</reference>
<dbReference type="SUPFAM" id="SSF53955">
    <property type="entry name" value="Lysozyme-like"/>
    <property type="match status" value="1"/>
</dbReference>
<name>A0AB39H8R4_9VIBR</name>
<dbReference type="Gene3D" id="1.10.530.10">
    <property type="match status" value="1"/>
</dbReference>
<accession>A0AB39H8R4</accession>
<dbReference type="Pfam" id="PF19489">
    <property type="entry name" value="SLT_4"/>
    <property type="match status" value="1"/>
</dbReference>
<dbReference type="KEGG" id="vih:AB0763_11170"/>
<gene>
    <name evidence="2" type="ORF">AB0763_11170</name>
</gene>
<evidence type="ECO:0000259" key="1">
    <source>
        <dbReference type="Pfam" id="PF19489"/>
    </source>
</evidence>
<evidence type="ECO:0000313" key="2">
    <source>
        <dbReference type="EMBL" id="XDK24746.1"/>
    </source>
</evidence>
<protein>
    <recommendedName>
        <fullName evidence="1">Transglycosylase SLT domain-containing protein</fullName>
    </recommendedName>
</protein>
<dbReference type="InterPro" id="IPR045795">
    <property type="entry name" value="SLT_4"/>
</dbReference>
<organism evidence="2">
    <name type="scientific">Vibrio sp. HB236076</name>
    <dbReference type="NCBI Taxonomy" id="3232307"/>
    <lineage>
        <taxon>Bacteria</taxon>
        <taxon>Pseudomonadati</taxon>
        <taxon>Pseudomonadota</taxon>
        <taxon>Gammaproteobacteria</taxon>
        <taxon>Vibrionales</taxon>
        <taxon>Vibrionaceae</taxon>
        <taxon>Vibrio</taxon>
    </lineage>
</organism>
<dbReference type="InterPro" id="IPR023346">
    <property type="entry name" value="Lysozyme-like_dom_sf"/>
</dbReference>